<evidence type="ECO:0000256" key="13">
    <source>
        <dbReference type="ARBA" id="ARBA00022840"/>
    </source>
</evidence>
<feature type="transmembrane region" description="Helical" evidence="23">
    <location>
        <begin position="21"/>
        <end position="42"/>
    </location>
</feature>
<dbReference type="FunFam" id="3.30.565.10:FF:000006">
    <property type="entry name" value="Sensor histidine kinase WalK"/>
    <property type="match status" value="1"/>
</dbReference>
<evidence type="ECO:0000256" key="21">
    <source>
        <dbReference type="ARBA" id="ARBA00040454"/>
    </source>
</evidence>
<evidence type="ECO:0000256" key="12">
    <source>
        <dbReference type="ARBA" id="ARBA00022801"/>
    </source>
</evidence>
<feature type="transmembrane region" description="Helical" evidence="23">
    <location>
        <begin position="70"/>
        <end position="91"/>
    </location>
</feature>
<keyword evidence="16 23" id="KW-1133">Transmembrane helix</keyword>
<evidence type="ECO:0000259" key="24">
    <source>
        <dbReference type="PROSITE" id="PS50109"/>
    </source>
</evidence>
<feature type="domain" description="HAMP" evidence="25">
    <location>
        <begin position="93"/>
        <end position="146"/>
    </location>
</feature>
<keyword evidence="7" id="KW-0597">Phosphoprotein</keyword>
<keyword evidence="27" id="KW-1185">Reference proteome</keyword>
<keyword evidence="12" id="KW-0378">Hydrolase</keyword>
<evidence type="ECO:0000256" key="10">
    <source>
        <dbReference type="ARBA" id="ARBA00022741"/>
    </source>
</evidence>
<dbReference type="Pfam" id="PF02518">
    <property type="entry name" value="HATPase_c"/>
    <property type="match status" value="1"/>
</dbReference>
<dbReference type="OrthoDB" id="9757990at2"/>
<dbReference type="InterPro" id="IPR003594">
    <property type="entry name" value="HATPase_dom"/>
</dbReference>
<keyword evidence="13" id="KW-0067">ATP-binding</keyword>
<dbReference type="SUPFAM" id="SSF158472">
    <property type="entry name" value="HAMP domain-like"/>
    <property type="match status" value="1"/>
</dbReference>
<evidence type="ECO:0000256" key="15">
    <source>
        <dbReference type="ARBA" id="ARBA00022912"/>
    </source>
</evidence>
<evidence type="ECO:0000256" key="14">
    <source>
        <dbReference type="ARBA" id="ARBA00022842"/>
    </source>
</evidence>
<dbReference type="GO" id="GO:0000155">
    <property type="term" value="F:phosphorelay sensor kinase activity"/>
    <property type="evidence" value="ECO:0007669"/>
    <property type="project" value="InterPro"/>
</dbReference>
<reference evidence="26 27" key="1">
    <citation type="submission" date="2016-06" db="EMBL/GenBank/DDBJ databases">
        <authorList>
            <person name="Olsen C.W."/>
            <person name="Carey S."/>
            <person name="Hinshaw L."/>
            <person name="Karasin A.I."/>
        </authorList>
    </citation>
    <scope>NUCLEOTIDE SEQUENCE [LARGE SCALE GENOMIC DNA]</scope>
    <source>
        <strain evidence="26 27">LZ-22</strain>
    </source>
</reference>
<comment type="catalytic activity">
    <reaction evidence="1">
        <text>ATP + protein L-histidine = ADP + protein N-phospho-L-histidine.</text>
        <dbReference type="EC" id="2.7.13.3"/>
    </reaction>
</comment>
<dbReference type="SMART" id="SM00304">
    <property type="entry name" value="HAMP"/>
    <property type="match status" value="1"/>
</dbReference>
<protein>
    <recommendedName>
        <fullName evidence="21">Signal transduction histidine-protein kinase/phosphatase MprB</fullName>
        <ecNumber evidence="5">2.7.13.3</ecNumber>
    </recommendedName>
    <alternativeName>
        <fullName evidence="22">Mycobacterial persistence regulator B</fullName>
    </alternativeName>
</protein>
<dbReference type="SMART" id="SM00387">
    <property type="entry name" value="HATPase_c"/>
    <property type="match status" value="1"/>
</dbReference>
<dbReference type="STRING" id="1577474.GA0111570_11133"/>
<accession>A0A1G6HKE0</accession>
<proteinExistence type="predicted"/>
<evidence type="ECO:0000256" key="20">
    <source>
        <dbReference type="ARBA" id="ARBA00023211"/>
    </source>
</evidence>
<dbReference type="PRINTS" id="PR00344">
    <property type="entry name" value="BCTRLSENSOR"/>
</dbReference>
<dbReference type="PROSITE" id="PS50885">
    <property type="entry name" value="HAMP"/>
    <property type="match status" value="1"/>
</dbReference>
<dbReference type="InterPro" id="IPR036097">
    <property type="entry name" value="HisK_dim/P_sf"/>
</dbReference>
<feature type="domain" description="Histidine kinase" evidence="24">
    <location>
        <begin position="154"/>
        <end position="371"/>
    </location>
</feature>
<comment type="subcellular location">
    <subcellularLocation>
        <location evidence="4">Cell membrane</location>
        <topology evidence="4">Multi-pass membrane protein</topology>
    </subcellularLocation>
</comment>
<dbReference type="PROSITE" id="PS50109">
    <property type="entry name" value="HIS_KIN"/>
    <property type="match status" value="1"/>
</dbReference>
<evidence type="ECO:0000256" key="22">
    <source>
        <dbReference type="ARBA" id="ARBA00041776"/>
    </source>
</evidence>
<dbReference type="Pfam" id="PF00512">
    <property type="entry name" value="HisKA"/>
    <property type="match status" value="1"/>
</dbReference>
<dbReference type="RefSeq" id="WP_092612658.1">
    <property type="nucleotide sequence ID" value="NZ_FMYF01000011.1"/>
</dbReference>
<evidence type="ECO:0000256" key="23">
    <source>
        <dbReference type="SAM" id="Phobius"/>
    </source>
</evidence>
<keyword evidence="18" id="KW-0346">Stress response</keyword>
<keyword evidence="19" id="KW-0843">Virulence</keyword>
<dbReference type="EC" id="2.7.13.3" evidence="5"/>
<evidence type="ECO:0000256" key="16">
    <source>
        <dbReference type="ARBA" id="ARBA00022989"/>
    </source>
</evidence>
<evidence type="ECO:0000256" key="6">
    <source>
        <dbReference type="ARBA" id="ARBA00022475"/>
    </source>
</evidence>
<dbReference type="CDD" id="cd00075">
    <property type="entry name" value="HATPase"/>
    <property type="match status" value="1"/>
</dbReference>
<keyword evidence="23" id="KW-0472">Membrane</keyword>
<name>A0A1G6HKE0_9ACTN</name>
<evidence type="ECO:0000313" key="26">
    <source>
        <dbReference type="EMBL" id="SDB94674.1"/>
    </source>
</evidence>
<evidence type="ECO:0000259" key="25">
    <source>
        <dbReference type="PROSITE" id="PS50885"/>
    </source>
</evidence>
<dbReference type="Gene3D" id="3.30.565.10">
    <property type="entry name" value="Histidine kinase-like ATPase, C-terminal domain"/>
    <property type="match status" value="1"/>
</dbReference>
<dbReference type="GO" id="GO:0004721">
    <property type="term" value="F:phosphoprotein phosphatase activity"/>
    <property type="evidence" value="ECO:0007669"/>
    <property type="project" value="UniProtKB-KW"/>
</dbReference>
<evidence type="ECO:0000256" key="17">
    <source>
        <dbReference type="ARBA" id="ARBA00023012"/>
    </source>
</evidence>
<dbReference type="InterPro" id="IPR003661">
    <property type="entry name" value="HisK_dim/P_dom"/>
</dbReference>
<keyword evidence="6" id="KW-1003">Cell membrane</keyword>
<evidence type="ECO:0000256" key="9">
    <source>
        <dbReference type="ARBA" id="ARBA00022692"/>
    </source>
</evidence>
<dbReference type="Pfam" id="PF00672">
    <property type="entry name" value="HAMP"/>
    <property type="match status" value="1"/>
</dbReference>
<dbReference type="InterPro" id="IPR003660">
    <property type="entry name" value="HAMP_dom"/>
</dbReference>
<dbReference type="GO" id="GO:0005524">
    <property type="term" value="F:ATP binding"/>
    <property type="evidence" value="ECO:0007669"/>
    <property type="project" value="UniProtKB-KW"/>
</dbReference>
<dbReference type="PANTHER" id="PTHR44936:SF9">
    <property type="entry name" value="SENSOR PROTEIN CREC"/>
    <property type="match status" value="1"/>
</dbReference>
<dbReference type="InterPro" id="IPR050980">
    <property type="entry name" value="2C_sensor_his_kinase"/>
</dbReference>
<evidence type="ECO:0000256" key="4">
    <source>
        <dbReference type="ARBA" id="ARBA00004651"/>
    </source>
</evidence>
<evidence type="ECO:0000256" key="1">
    <source>
        <dbReference type="ARBA" id="ARBA00000085"/>
    </source>
</evidence>
<dbReference type="Gene3D" id="1.10.287.130">
    <property type="match status" value="1"/>
</dbReference>
<dbReference type="Gene3D" id="6.10.340.10">
    <property type="match status" value="1"/>
</dbReference>
<dbReference type="PANTHER" id="PTHR44936">
    <property type="entry name" value="SENSOR PROTEIN CREC"/>
    <property type="match status" value="1"/>
</dbReference>
<gene>
    <name evidence="26" type="ORF">GA0111570_11133</name>
</gene>
<dbReference type="SMART" id="SM00388">
    <property type="entry name" value="HisKA"/>
    <property type="match status" value="1"/>
</dbReference>
<dbReference type="AlphaFoldDB" id="A0A1G6HKE0"/>
<keyword evidence="17" id="KW-0902">Two-component regulatory system</keyword>
<keyword evidence="11 26" id="KW-0418">Kinase</keyword>
<dbReference type="CDD" id="cd00082">
    <property type="entry name" value="HisKA"/>
    <property type="match status" value="1"/>
</dbReference>
<keyword evidence="10" id="KW-0547">Nucleotide-binding</keyword>
<evidence type="ECO:0000256" key="2">
    <source>
        <dbReference type="ARBA" id="ARBA00001936"/>
    </source>
</evidence>
<evidence type="ECO:0000256" key="19">
    <source>
        <dbReference type="ARBA" id="ARBA00023026"/>
    </source>
</evidence>
<dbReference type="EMBL" id="FMYF01000011">
    <property type="protein sequence ID" value="SDB94674.1"/>
    <property type="molecule type" value="Genomic_DNA"/>
</dbReference>
<evidence type="ECO:0000256" key="11">
    <source>
        <dbReference type="ARBA" id="ARBA00022777"/>
    </source>
</evidence>
<dbReference type="CDD" id="cd06225">
    <property type="entry name" value="HAMP"/>
    <property type="match status" value="1"/>
</dbReference>
<keyword evidence="14" id="KW-0460">Magnesium</keyword>
<evidence type="ECO:0000256" key="7">
    <source>
        <dbReference type="ARBA" id="ARBA00022553"/>
    </source>
</evidence>
<dbReference type="InterPro" id="IPR005467">
    <property type="entry name" value="His_kinase_dom"/>
</dbReference>
<comment type="cofactor">
    <cofactor evidence="3">
        <name>Mg(2+)</name>
        <dbReference type="ChEBI" id="CHEBI:18420"/>
    </cofactor>
</comment>
<evidence type="ECO:0000256" key="18">
    <source>
        <dbReference type="ARBA" id="ARBA00023016"/>
    </source>
</evidence>
<dbReference type="SUPFAM" id="SSF55874">
    <property type="entry name" value="ATPase domain of HSP90 chaperone/DNA topoisomerase II/histidine kinase"/>
    <property type="match status" value="1"/>
</dbReference>
<keyword evidence="20" id="KW-0464">Manganese</keyword>
<comment type="cofactor">
    <cofactor evidence="2">
        <name>Mn(2+)</name>
        <dbReference type="ChEBI" id="CHEBI:29035"/>
    </cofactor>
</comment>
<evidence type="ECO:0000256" key="3">
    <source>
        <dbReference type="ARBA" id="ARBA00001946"/>
    </source>
</evidence>
<dbReference type="Proteomes" id="UP000199086">
    <property type="component" value="Unassembled WGS sequence"/>
</dbReference>
<organism evidence="26 27">
    <name type="scientific">Raineyella antarctica</name>
    <dbReference type="NCBI Taxonomy" id="1577474"/>
    <lineage>
        <taxon>Bacteria</taxon>
        <taxon>Bacillati</taxon>
        <taxon>Actinomycetota</taxon>
        <taxon>Actinomycetes</taxon>
        <taxon>Propionibacteriales</taxon>
        <taxon>Propionibacteriaceae</taxon>
        <taxon>Raineyella</taxon>
    </lineage>
</organism>
<dbReference type="SUPFAM" id="SSF47384">
    <property type="entry name" value="Homodimeric domain of signal transducing histidine kinase"/>
    <property type="match status" value="1"/>
</dbReference>
<evidence type="ECO:0000256" key="8">
    <source>
        <dbReference type="ARBA" id="ARBA00022679"/>
    </source>
</evidence>
<sequence>MKPLRWARETLAGRLMAGQTIVLLASVLTAGLVASMVGPQIFHDHLLQSGHTANSPELGHIEQAYREASALALGVALLISLVCAVLVSWLVSRRLRRSLHELTDAARELSRGHYARRVPAVGGGSELDTFATAFNSMAGRLEDVEATRRRLLSDLAHELRTPIATLSAYHEGLFDGVTDLDADTRTVLTAQTDRLARLAQDINDVSRAEEGRLHLDRQPYQVADLIAMAADSARARYDDKHVELATATADGAGAAVDVDPNRIGQVLGNLLTNALRHTPAGGRVTLSARSASDEVAIIVSDTGEGLLASQLPHVFERFYRGDTARDRDSSGSGIGLTISKAIIDAHGGTITAHSEGPGQGATFEILLPRSRP</sequence>
<keyword evidence="8" id="KW-0808">Transferase</keyword>
<evidence type="ECO:0000313" key="27">
    <source>
        <dbReference type="Proteomes" id="UP000199086"/>
    </source>
</evidence>
<keyword evidence="15" id="KW-0904">Protein phosphatase</keyword>
<dbReference type="InterPro" id="IPR004358">
    <property type="entry name" value="Sig_transdc_His_kin-like_C"/>
</dbReference>
<dbReference type="GO" id="GO:0005886">
    <property type="term" value="C:plasma membrane"/>
    <property type="evidence" value="ECO:0007669"/>
    <property type="project" value="UniProtKB-SubCell"/>
</dbReference>
<evidence type="ECO:0000256" key="5">
    <source>
        <dbReference type="ARBA" id="ARBA00012438"/>
    </source>
</evidence>
<keyword evidence="9 23" id="KW-0812">Transmembrane</keyword>
<dbReference type="InterPro" id="IPR036890">
    <property type="entry name" value="HATPase_C_sf"/>
</dbReference>